<dbReference type="InterPro" id="IPR053824">
    <property type="entry name" value="DUF7010"/>
</dbReference>
<keyword evidence="1" id="KW-0812">Transmembrane</keyword>
<protein>
    <submittedName>
        <fullName evidence="2">Uncharacterized protein</fullName>
    </submittedName>
</protein>
<dbReference type="STRING" id="623281.SAMN05421747_102172"/>
<dbReference type="Proteomes" id="UP000199577">
    <property type="component" value="Unassembled WGS sequence"/>
</dbReference>
<sequence>MKKECINRWQTDLSISSGNGLDFIFAGVVVWGLSTRIWSLDFTPYTKAVLVLFATGLLFPLAWLFSRLLKTNWKNSSNPLQPLALWFNVAQLFYMPMLALVLLRLPECFITAFAIITGGHFFPFAWLYRTKWYAIFAGVIPAGALLITITAADDHLYAIPLFVCMSLVLLAVCLYADLNRKHNGNQ</sequence>
<dbReference type="EMBL" id="FOLL01000002">
    <property type="protein sequence ID" value="SFB92985.1"/>
    <property type="molecule type" value="Genomic_DNA"/>
</dbReference>
<evidence type="ECO:0000313" key="2">
    <source>
        <dbReference type="EMBL" id="SFB92985.1"/>
    </source>
</evidence>
<dbReference type="OrthoDB" id="3242785at2"/>
<reference evidence="2 3" key="1">
    <citation type="submission" date="2016-10" db="EMBL/GenBank/DDBJ databases">
        <authorList>
            <person name="de Groot N.N."/>
        </authorList>
    </citation>
    <scope>NUCLEOTIDE SEQUENCE [LARGE SCALE GENOMIC DNA]</scope>
    <source>
        <strain evidence="2 3">DSM 22900</strain>
    </source>
</reference>
<dbReference type="AlphaFoldDB" id="A0A1I1F0R3"/>
<keyword evidence="1" id="KW-0472">Membrane</keyword>
<gene>
    <name evidence="2" type="ORF">SAMN05421747_102172</name>
</gene>
<feature type="transmembrane region" description="Helical" evidence="1">
    <location>
        <begin position="85"/>
        <end position="103"/>
    </location>
</feature>
<proteinExistence type="predicted"/>
<keyword evidence="1" id="KW-1133">Transmembrane helix</keyword>
<feature type="transmembrane region" description="Helical" evidence="1">
    <location>
        <begin position="132"/>
        <end position="151"/>
    </location>
</feature>
<evidence type="ECO:0000313" key="3">
    <source>
        <dbReference type="Proteomes" id="UP000199577"/>
    </source>
</evidence>
<accession>A0A1I1F0R3</accession>
<dbReference type="Pfam" id="PF22765">
    <property type="entry name" value="DUF7010"/>
    <property type="match status" value="1"/>
</dbReference>
<feature type="transmembrane region" description="Helical" evidence="1">
    <location>
        <begin position="45"/>
        <end position="65"/>
    </location>
</feature>
<dbReference type="RefSeq" id="WP_090971338.1">
    <property type="nucleotide sequence ID" value="NZ_FOLL01000002.1"/>
</dbReference>
<name>A0A1I1F0R3_9SPHI</name>
<feature type="transmembrane region" description="Helical" evidence="1">
    <location>
        <begin position="21"/>
        <end position="39"/>
    </location>
</feature>
<keyword evidence="3" id="KW-1185">Reference proteome</keyword>
<evidence type="ECO:0000256" key="1">
    <source>
        <dbReference type="SAM" id="Phobius"/>
    </source>
</evidence>
<organism evidence="2 3">
    <name type="scientific">Parapedobacter composti</name>
    <dbReference type="NCBI Taxonomy" id="623281"/>
    <lineage>
        <taxon>Bacteria</taxon>
        <taxon>Pseudomonadati</taxon>
        <taxon>Bacteroidota</taxon>
        <taxon>Sphingobacteriia</taxon>
        <taxon>Sphingobacteriales</taxon>
        <taxon>Sphingobacteriaceae</taxon>
        <taxon>Parapedobacter</taxon>
    </lineage>
</organism>
<feature type="transmembrane region" description="Helical" evidence="1">
    <location>
        <begin position="109"/>
        <end position="127"/>
    </location>
</feature>
<feature type="transmembrane region" description="Helical" evidence="1">
    <location>
        <begin position="157"/>
        <end position="176"/>
    </location>
</feature>